<dbReference type="InterPro" id="IPR036388">
    <property type="entry name" value="WH-like_DNA-bd_sf"/>
</dbReference>
<dbReference type="SMART" id="SM00421">
    <property type="entry name" value="HTH_LUXR"/>
    <property type="match status" value="1"/>
</dbReference>
<dbReference type="PRINTS" id="PR00038">
    <property type="entry name" value="HTHLUXR"/>
</dbReference>
<keyword evidence="3" id="KW-0804">Transcription</keyword>
<dbReference type="GO" id="GO:0003677">
    <property type="term" value="F:DNA binding"/>
    <property type="evidence" value="ECO:0007669"/>
    <property type="project" value="UniProtKB-KW"/>
</dbReference>
<dbReference type="GO" id="GO:0006355">
    <property type="term" value="P:regulation of DNA-templated transcription"/>
    <property type="evidence" value="ECO:0007669"/>
    <property type="project" value="InterPro"/>
</dbReference>
<feature type="transmembrane region" description="Helical" evidence="4">
    <location>
        <begin position="174"/>
        <end position="193"/>
    </location>
</feature>
<feature type="transmembrane region" description="Helical" evidence="4">
    <location>
        <begin position="40"/>
        <end position="59"/>
    </location>
</feature>
<feature type="transmembrane region" description="Helical" evidence="4">
    <location>
        <begin position="199"/>
        <end position="218"/>
    </location>
</feature>
<dbReference type="CDD" id="cd06170">
    <property type="entry name" value="LuxR_C_like"/>
    <property type="match status" value="1"/>
</dbReference>
<dbReference type="PANTHER" id="PTHR44688:SF16">
    <property type="entry name" value="DNA-BINDING TRANSCRIPTIONAL ACTIVATOR DEVR_DOSR"/>
    <property type="match status" value="1"/>
</dbReference>
<name>A0A521DPK3_9SPHI</name>
<dbReference type="PROSITE" id="PS00622">
    <property type="entry name" value="HTH_LUXR_1"/>
    <property type="match status" value="1"/>
</dbReference>
<evidence type="ECO:0000259" key="5">
    <source>
        <dbReference type="PROSITE" id="PS50043"/>
    </source>
</evidence>
<dbReference type="Gene3D" id="1.10.10.10">
    <property type="entry name" value="Winged helix-like DNA-binding domain superfamily/Winged helix DNA-binding domain"/>
    <property type="match status" value="1"/>
</dbReference>
<dbReference type="Proteomes" id="UP000320300">
    <property type="component" value="Unassembled WGS sequence"/>
</dbReference>
<evidence type="ECO:0000313" key="7">
    <source>
        <dbReference type="Proteomes" id="UP000320300"/>
    </source>
</evidence>
<evidence type="ECO:0000313" key="6">
    <source>
        <dbReference type="EMBL" id="SMO73626.1"/>
    </source>
</evidence>
<organism evidence="6 7">
    <name type="scientific">Pedobacter westerhofensis</name>
    <dbReference type="NCBI Taxonomy" id="425512"/>
    <lineage>
        <taxon>Bacteria</taxon>
        <taxon>Pseudomonadati</taxon>
        <taxon>Bacteroidota</taxon>
        <taxon>Sphingobacteriia</taxon>
        <taxon>Sphingobacteriales</taxon>
        <taxon>Sphingobacteriaceae</taxon>
        <taxon>Pedobacter</taxon>
    </lineage>
</organism>
<accession>A0A521DPK3</accession>
<feature type="transmembrane region" description="Helical" evidence="4">
    <location>
        <begin position="104"/>
        <end position="126"/>
    </location>
</feature>
<dbReference type="Pfam" id="PF00196">
    <property type="entry name" value="GerE"/>
    <property type="match status" value="1"/>
</dbReference>
<feature type="transmembrane region" description="Helical" evidence="4">
    <location>
        <begin position="12"/>
        <end position="33"/>
    </location>
</feature>
<sequence>MLIPGTELHMLTLVIVLLELMMLPFVLWYYYAWPKDKSRLLYFVLLSLLIIYNLTGGLFPDPQIKGIPVTVQNIIAYGSGFLMASYFPFYFYKAYHLEGLRWHAVYGVPAFLLLPYLIFFGVVYPLTGDLEFVIDYGMIIPFLYVPVLLWAILRSMQLQFKCNDQSLYPSRKGEMLAGYWAVFPWGLMTVFSYLHVAQWIEVLSTNMGFLIITTLFMIRSGRMERMEKERQLAMNVLDDKQKADFTETCLKNRLSKREAEVAELHCQGLTYEQIAENLFIGKRTVDTHVQRIYFKTEVNRKIDLQRKLGYWFNMVKS</sequence>
<dbReference type="InterPro" id="IPR000792">
    <property type="entry name" value="Tscrpt_reg_LuxR_C"/>
</dbReference>
<keyword evidence="4" id="KW-0812">Transmembrane</keyword>
<keyword evidence="1" id="KW-0805">Transcription regulation</keyword>
<dbReference type="OrthoDB" id="966138at2"/>
<dbReference type="InterPro" id="IPR016032">
    <property type="entry name" value="Sig_transdc_resp-reg_C-effctor"/>
</dbReference>
<dbReference type="SUPFAM" id="SSF46894">
    <property type="entry name" value="C-terminal effector domain of the bipartite response regulators"/>
    <property type="match status" value="1"/>
</dbReference>
<protein>
    <submittedName>
        <fullName evidence="6">Regulatory protein, luxR family</fullName>
    </submittedName>
</protein>
<keyword evidence="2" id="KW-0238">DNA-binding</keyword>
<dbReference type="PROSITE" id="PS50043">
    <property type="entry name" value="HTH_LUXR_2"/>
    <property type="match status" value="1"/>
</dbReference>
<gene>
    <name evidence="6" type="ORF">SAMN06265348_10673</name>
</gene>
<dbReference type="PANTHER" id="PTHR44688">
    <property type="entry name" value="DNA-BINDING TRANSCRIPTIONAL ACTIVATOR DEVR_DOSR"/>
    <property type="match status" value="1"/>
</dbReference>
<feature type="transmembrane region" description="Helical" evidence="4">
    <location>
        <begin position="132"/>
        <end position="153"/>
    </location>
</feature>
<evidence type="ECO:0000256" key="2">
    <source>
        <dbReference type="ARBA" id="ARBA00023125"/>
    </source>
</evidence>
<reference evidence="6 7" key="1">
    <citation type="submission" date="2017-05" db="EMBL/GenBank/DDBJ databases">
        <authorList>
            <person name="Varghese N."/>
            <person name="Submissions S."/>
        </authorList>
    </citation>
    <scope>NUCLEOTIDE SEQUENCE [LARGE SCALE GENOMIC DNA]</scope>
    <source>
        <strain evidence="6 7">DSM 19036</strain>
    </source>
</reference>
<dbReference type="AlphaFoldDB" id="A0A521DPK3"/>
<evidence type="ECO:0000256" key="1">
    <source>
        <dbReference type="ARBA" id="ARBA00023015"/>
    </source>
</evidence>
<feature type="transmembrane region" description="Helical" evidence="4">
    <location>
        <begin position="74"/>
        <end position="92"/>
    </location>
</feature>
<keyword evidence="4" id="KW-1133">Transmembrane helix</keyword>
<keyword evidence="7" id="KW-1185">Reference proteome</keyword>
<feature type="domain" description="HTH luxR-type" evidence="5">
    <location>
        <begin position="247"/>
        <end position="309"/>
    </location>
</feature>
<keyword evidence="4" id="KW-0472">Membrane</keyword>
<evidence type="ECO:0000256" key="4">
    <source>
        <dbReference type="SAM" id="Phobius"/>
    </source>
</evidence>
<dbReference type="EMBL" id="FXTN01000006">
    <property type="protein sequence ID" value="SMO73626.1"/>
    <property type="molecule type" value="Genomic_DNA"/>
</dbReference>
<evidence type="ECO:0000256" key="3">
    <source>
        <dbReference type="ARBA" id="ARBA00023163"/>
    </source>
</evidence>
<proteinExistence type="predicted"/>